<dbReference type="PANTHER" id="PTHR43434:SF1">
    <property type="entry name" value="PHOSPHOGLYCOLATE PHOSPHATASE"/>
    <property type="match status" value="1"/>
</dbReference>
<dbReference type="SFLD" id="SFLDG01129">
    <property type="entry name" value="C1.5:_HAD__Beta-PGM__Phosphata"/>
    <property type="match status" value="1"/>
</dbReference>
<organism evidence="11 12">
    <name type="scientific">Sphingomonas tagetis</name>
    <dbReference type="NCBI Taxonomy" id="2949092"/>
    <lineage>
        <taxon>Bacteria</taxon>
        <taxon>Pseudomonadati</taxon>
        <taxon>Pseudomonadota</taxon>
        <taxon>Alphaproteobacteria</taxon>
        <taxon>Sphingomonadales</taxon>
        <taxon>Sphingomonadaceae</taxon>
        <taxon>Sphingomonas</taxon>
    </lineage>
</organism>
<reference evidence="11" key="1">
    <citation type="submission" date="2022-05" db="EMBL/GenBank/DDBJ databases">
        <title>Sphingomonas sp. strain MG17 Genome sequencing and assembly.</title>
        <authorList>
            <person name="Kim I."/>
        </authorList>
    </citation>
    <scope>NUCLEOTIDE SEQUENCE</scope>
    <source>
        <strain evidence="11">MG17</strain>
    </source>
</reference>
<dbReference type="GO" id="GO:0046872">
    <property type="term" value="F:metal ion binding"/>
    <property type="evidence" value="ECO:0007669"/>
    <property type="project" value="UniProtKB-KW"/>
</dbReference>
<evidence type="ECO:0000256" key="8">
    <source>
        <dbReference type="ARBA" id="ARBA00022842"/>
    </source>
</evidence>
<dbReference type="RefSeq" id="WP_254294577.1">
    <property type="nucleotide sequence ID" value="NZ_JAMLDX010000012.1"/>
</dbReference>
<evidence type="ECO:0000256" key="4">
    <source>
        <dbReference type="ARBA" id="ARBA00006171"/>
    </source>
</evidence>
<dbReference type="Proteomes" id="UP001139451">
    <property type="component" value="Unassembled WGS sequence"/>
</dbReference>
<evidence type="ECO:0000256" key="5">
    <source>
        <dbReference type="ARBA" id="ARBA00013078"/>
    </source>
</evidence>
<dbReference type="InterPro" id="IPR023198">
    <property type="entry name" value="PGP-like_dom2"/>
</dbReference>
<protein>
    <recommendedName>
        <fullName evidence="5 10">Phosphoglycolate phosphatase</fullName>
        <shortName evidence="10">PGP</shortName>
        <shortName evidence="10">PGPase</shortName>
        <ecNumber evidence="5 10">3.1.3.18</ecNumber>
    </recommendedName>
</protein>
<gene>
    <name evidence="11" type="ORF">M9978_14990</name>
</gene>
<dbReference type="InterPro" id="IPR036412">
    <property type="entry name" value="HAD-like_sf"/>
</dbReference>
<dbReference type="GO" id="GO:0008967">
    <property type="term" value="F:phosphoglycolate phosphatase activity"/>
    <property type="evidence" value="ECO:0007669"/>
    <property type="project" value="UniProtKB-UniRule"/>
</dbReference>
<comment type="pathway">
    <text evidence="3 10">Organic acid metabolism; glycolate biosynthesis; glycolate from 2-phosphoglycolate: step 1/1.</text>
</comment>
<feature type="binding site" evidence="10">
    <location>
        <position position="14"/>
    </location>
    <ligand>
        <name>Mg(2+)</name>
        <dbReference type="ChEBI" id="CHEBI:18420"/>
    </ligand>
</feature>
<evidence type="ECO:0000256" key="10">
    <source>
        <dbReference type="HAMAP-Rule" id="MF_00495"/>
    </source>
</evidence>
<dbReference type="SFLD" id="SFLDS00003">
    <property type="entry name" value="Haloacid_Dehalogenase"/>
    <property type="match status" value="1"/>
</dbReference>
<comment type="catalytic activity">
    <reaction evidence="1 10">
        <text>2-phosphoglycolate + H2O = glycolate + phosphate</text>
        <dbReference type="Rhea" id="RHEA:14369"/>
        <dbReference type="ChEBI" id="CHEBI:15377"/>
        <dbReference type="ChEBI" id="CHEBI:29805"/>
        <dbReference type="ChEBI" id="CHEBI:43474"/>
        <dbReference type="ChEBI" id="CHEBI:58033"/>
        <dbReference type="EC" id="3.1.3.18"/>
    </reaction>
</comment>
<accession>A0A9X2HID8</accession>
<evidence type="ECO:0000256" key="6">
    <source>
        <dbReference type="ARBA" id="ARBA00022723"/>
    </source>
</evidence>
<evidence type="ECO:0000256" key="2">
    <source>
        <dbReference type="ARBA" id="ARBA00001946"/>
    </source>
</evidence>
<dbReference type="PANTHER" id="PTHR43434">
    <property type="entry name" value="PHOSPHOGLYCOLATE PHOSPHATASE"/>
    <property type="match status" value="1"/>
</dbReference>
<evidence type="ECO:0000313" key="11">
    <source>
        <dbReference type="EMBL" id="MCP3731731.1"/>
    </source>
</evidence>
<dbReference type="HAMAP" id="MF_00495">
    <property type="entry name" value="GPH_hydrolase_bact"/>
    <property type="match status" value="1"/>
</dbReference>
<dbReference type="AlphaFoldDB" id="A0A9X2HID8"/>
<evidence type="ECO:0000256" key="1">
    <source>
        <dbReference type="ARBA" id="ARBA00000830"/>
    </source>
</evidence>
<keyword evidence="7 10" id="KW-0378">Hydrolase</keyword>
<feature type="active site" description="Nucleophile" evidence="10">
    <location>
        <position position="12"/>
    </location>
</feature>
<comment type="cofactor">
    <cofactor evidence="2 10">
        <name>Mg(2+)</name>
        <dbReference type="ChEBI" id="CHEBI:18420"/>
    </cofactor>
</comment>
<keyword evidence="9 10" id="KW-0119">Carbohydrate metabolism</keyword>
<evidence type="ECO:0000313" key="12">
    <source>
        <dbReference type="Proteomes" id="UP001139451"/>
    </source>
</evidence>
<keyword evidence="6 10" id="KW-0479">Metal-binding</keyword>
<dbReference type="InterPro" id="IPR037512">
    <property type="entry name" value="PGPase_prok"/>
</dbReference>
<evidence type="ECO:0000256" key="7">
    <source>
        <dbReference type="ARBA" id="ARBA00022801"/>
    </source>
</evidence>
<comment type="caution">
    <text evidence="11">The sequence shown here is derived from an EMBL/GenBank/DDBJ whole genome shotgun (WGS) entry which is preliminary data.</text>
</comment>
<name>A0A9X2HID8_9SPHN</name>
<keyword evidence="12" id="KW-1185">Reference proteome</keyword>
<dbReference type="InterPro" id="IPR050155">
    <property type="entry name" value="HAD-like_hydrolase_sf"/>
</dbReference>
<feature type="binding site" evidence="10">
    <location>
        <position position="12"/>
    </location>
    <ligand>
        <name>Mg(2+)</name>
        <dbReference type="ChEBI" id="CHEBI:18420"/>
    </ligand>
</feature>
<comment type="function">
    <text evidence="10">Specifically catalyzes the dephosphorylation of 2-phosphoglycolate. Is involved in the dissimilation of the intracellular 2-phosphoglycolate formed during the DNA repair of 3'-phosphoglycolate ends, a major class of DNA lesions induced by oxidative stress.</text>
</comment>
<dbReference type="GO" id="GO:0005975">
    <property type="term" value="P:carbohydrate metabolic process"/>
    <property type="evidence" value="ECO:0007669"/>
    <property type="project" value="InterPro"/>
</dbReference>
<dbReference type="Pfam" id="PF13419">
    <property type="entry name" value="HAD_2"/>
    <property type="match status" value="1"/>
</dbReference>
<comment type="similarity">
    <text evidence="4 10">Belongs to the HAD-like hydrolase superfamily. CbbY/CbbZ/Gph/YieH family.</text>
</comment>
<evidence type="ECO:0000256" key="3">
    <source>
        <dbReference type="ARBA" id="ARBA00004818"/>
    </source>
</evidence>
<dbReference type="GO" id="GO:0046295">
    <property type="term" value="P:glycolate biosynthetic process"/>
    <property type="evidence" value="ECO:0007669"/>
    <property type="project" value="UniProtKB-UniRule"/>
</dbReference>
<dbReference type="GO" id="GO:0006281">
    <property type="term" value="P:DNA repair"/>
    <property type="evidence" value="ECO:0007669"/>
    <property type="project" value="TreeGrafter"/>
</dbReference>
<dbReference type="Gene3D" id="1.10.150.240">
    <property type="entry name" value="Putative phosphatase, domain 2"/>
    <property type="match status" value="1"/>
</dbReference>
<proteinExistence type="inferred from homology"/>
<dbReference type="Gene3D" id="3.40.50.1000">
    <property type="entry name" value="HAD superfamily/HAD-like"/>
    <property type="match status" value="1"/>
</dbReference>
<feature type="binding site" evidence="10">
    <location>
        <position position="173"/>
    </location>
    <ligand>
        <name>Mg(2+)</name>
        <dbReference type="ChEBI" id="CHEBI:18420"/>
    </ligand>
</feature>
<dbReference type="InterPro" id="IPR023214">
    <property type="entry name" value="HAD_sf"/>
</dbReference>
<dbReference type="SUPFAM" id="SSF56784">
    <property type="entry name" value="HAD-like"/>
    <property type="match status" value="1"/>
</dbReference>
<keyword evidence="8 10" id="KW-0460">Magnesium</keyword>
<dbReference type="InterPro" id="IPR006439">
    <property type="entry name" value="HAD-SF_hydro_IA"/>
</dbReference>
<dbReference type="GO" id="GO:0005829">
    <property type="term" value="C:cytosol"/>
    <property type="evidence" value="ECO:0007669"/>
    <property type="project" value="TreeGrafter"/>
</dbReference>
<dbReference type="InterPro" id="IPR041492">
    <property type="entry name" value="HAD_2"/>
</dbReference>
<dbReference type="NCBIfam" id="TIGR01549">
    <property type="entry name" value="HAD-SF-IA-v1"/>
    <property type="match status" value="1"/>
</dbReference>
<dbReference type="EMBL" id="JAMLDX010000012">
    <property type="protein sequence ID" value="MCP3731731.1"/>
    <property type="molecule type" value="Genomic_DNA"/>
</dbReference>
<evidence type="ECO:0000256" key="9">
    <source>
        <dbReference type="ARBA" id="ARBA00023277"/>
    </source>
</evidence>
<dbReference type="EC" id="3.1.3.18" evidence="5 10"/>
<sequence length="237" mass="25193">MADFPFDIVGFDLDGTLFDTSPDLTAAVNHALALVERPLLPAERVRPMIGRGAKYMLEQGLEASGGFDPEVMRVAYPALLDFYEANLSHGTTPFPGLIEALDDLEARGVKIAIVTNKFERFAVKLVAELALHHRFACVIGGDTMGKGNAKPSAEPIHEMIRRCGGGRAAFVGDSIYDILAAKNAGIPSIAVSFGFLMQPVEELGADAVIDGFDELIPALIRLGDTPSAISSRGALPA</sequence>